<dbReference type="VEuPathDB" id="FungiDB:FOMG_08613"/>
<name>A0A420PI28_FUSOX</name>
<dbReference type="SMART" id="SM00326">
    <property type="entry name" value="SH3"/>
    <property type="match status" value="1"/>
</dbReference>
<dbReference type="SUPFAM" id="SSF50044">
    <property type="entry name" value="SH3-domain"/>
    <property type="match status" value="1"/>
</dbReference>
<dbReference type="AlphaFoldDB" id="A0A420PI28"/>
<evidence type="ECO:0000256" key="3">
    <source>
        <dbReference type="SAM" id="MobiDB-lite"/>
    </source>
</evidence>
<evidence type="ECO:0000313" key="5">
    <source>
        <dbReference type="Proteomes" id="UP000285860"/>
    </source>
</evidence>
<feature type="region of interest" description="Disordered" evidence="3">
    <location>
        <begin position="535"/>
        <end position="563"/>
    </location>
</feature>
<evidence type="ECO:0000313" key="4">
    <source>
        <dbReference type="EMBL" id="RKK92177.1"/>
    </source>
</evidence>
<dbReference type="PROSITE" id="PS50002">
    <property type="entry name" value="SH3"/>
    <property type="match status" value="1"/>
</dbReference>
<dbReference type="EMBL" id="MRCY01000199">
    <property type="protein sequence ID" value="RKK92177.1"/>
    <property type="molecule type" value="Genomic_DNA"/>
</dbReference>
<dbReference type="VEuPathDB" id="FungiDB:FOIG_07676"/>
<sequence>MASPATANRSQEDLSPHHIPPTIFHNFMRAFYPFNPGYPVSDSTVILPLNEGDVILIHSIHPNGWADGTLLTSRARGWLPTNYCEAYEPEDMCNLLKALLNFYELPHGPAINKRLIFGNQELIKGIIDGVRFLLEERTNCLNRESCVLQRSESLRKCHESLLSELSSLANTVKHLQERQKPNIQPVIDKDIIDKTILKAFIIVTKGVRFLDLLEDSRKSYAPPALTSLTAIDEASYMPLTTPADQSMLENQRQMFNTEAHSQTATSVTISKSSDSTQTAPIFNKLFSSLSSAGAHMLSRRTISQATRMPSNISHHISLTGPSPLSRMHHLVSEHLHRSHDTFLSRLGYFVGRLYLQSQSRNELASGINQSAMAGGKLLSVIDRVCGHMNSTSHALKHARATMFDRIQDLVFAARDILINADTNEAGVIIPESSNILLIPATNCVRAAGECVAKAKAIIERIGDFEFETWCSSLGMDLTVPNITFEERVRTPFIGDRSCASSVAGSQQTLGSSTPAPRRMAARAVDKPLPEVPQLLLPQRNKFPTITPSPLLDPRPSTMRMSPA</sequence>
<evidence type="ECO:0000256" key="1">
    <source>
        <dbReference type="ARBA" id="ARBA00022443"/>
    </source>
</evidence>
<protein>
    <submittedName>
        <fullName evidence="4">Uncharacterized protein</fullName>
    </submittedName>
</protein>
<dbReference type="Gene3D" id="2.30.30.40">
    <property type="entry name" value="SH3 Domains"/>
    <property type="match status" value="1"/>
</dbReference>
<reference evidence="4 5" key="1">
    <citation type="journal article" date="2018" name="Sci. Rep.">
        <title>Characterisation of pathogen-specific regions and novel effector candidates in Fusarium oxysporum f. sp. cepae.</title>
        <authorList>
            <person name="Armitage A.D."/>
            <person name="Taylor A."/>
            <person name="Sobczyk M.K."/>
            <person name="Baxter L."/>
            <person name="Greenfield B.P."/>
            <person name="Bates H.J."/>
            <person name="Wilson F."/>
            <person name="Jackson A.C."/>
            <person name="Ott S."/>
            <person name="Harrison R.J."/>
            <person name="Clarkson J.P."/>
        </authorList>
    </citation>
    <scope>NUCLEOTIDE SEQUENCE [LARGE SCALE GENOMIC DNA]</scope>
    <source>
        <strain evidence="4 5">Fo_A28</strain>
    </source>
</reference>
<accession>A0A420PI28</accession>
<dbReference type="InterPro" id="IPR036028">
    <property type="entry name" value="SH3-like_dom_sf"/>
</dbReference>
<dbReference type="Proteomes" id="UP000285860">
    <property type="component" value="Unassembled WGS sequence"/>
</dbReference>
<dbReference type="VEuPathDB" id="FungiDB:FOC1_g10009722"/>
<gene>
    <name evidence="4" type="ORF">BFJ68_g15981</name>
</gene>
<comment type="caution">
    <text evidence="4">The sequence shown here is derived from an EMBL/GenBank/DDBJ whole genome shotgun (WGS) entry which is preliminary data.</text>
</comment>
<keyword evidence="1 2" id="KW-0728">SH3 domain</keyword>
<dbReference type="InterPro" id="IPR001452">
    <property type="entry name" value="SH3_domain"/>
</dbReference>
<proteinExistence type="predicted"/>
<organism evidence="4 5">
    <name type="scientific">Fusarium oxysporum</name>
    <name type="common">Fusarium vascular wilt</name>
    <dbReference type="NCBI Taxonomy" id="5507"/>
    <lineage>
        <taxon>Eukaryota</taxon>
        <taxon>Fungi</taxon>
        <taxon>Dikarya</taxon>
        <taxon>Ascomycota</taxon>
        <taxon>Pezizomycotina</taxon>
        <taxon>Sordariomycetes</taxon>
        <taxon>Hypocreomycetidae</taxon>
        <taxon>Hypocreales</taxon>
        <taxon>Nectriaceae</taxon>
        <taxon>Fusarium</taxon>
        <taxon>Fusarium oxysporum species complex</taxon>
    </lineage>
</organism>
<dbReference type="VEuPathDB" id="FungiDB:FOC4_g10004657"/>
<dbReference type="VEuPathDB" id="FungiDB:FOZG_14886"/>
<dbReference type="VEuPathDB" id="FungiDB:HZS61_017740"/>
<evidence type="ECO:0000256" key="2">
    <source>
        <dbReference type="PROSITE-ProRule" id="PRU00192"/>
    </source>
</evidence>
<dbReference type="VEuPathDB" id="FungiDB:FOXG_12823"/>